<evidence type="ECO:0000256" key="10">
    <source>
        <dbReference type="ARBA" id="ARBA00022989"/>
    </source>
</evidence>
<evidence type="ECO:0000256" key="12">
    <source>
        <dbReference type="ARBA" id="ARBA00023004"/>
    </source>
</evidence>
<feature type="transmembrane region" description="Helical" evidence="19">
    <location>
        <begin position="1489"/>
        <end position="1509"/>
    </location>
</feature>
<dbReference type="InterPro" id="IPR003529">
    <property type="entry name" value="Hematopoietin_rcpt_Gp130_CS"/>
</dbReference>
<evidence type="ECO:0000256" key="14">
    <source>
        <dbReference type="ARBA" id="ARBA00023136"/>
    </source>
</evidence>
<evidence type="ECO:0000313" key="21">
    <source>
        <dbReference type="EMBL" id="AWP11327.1"/>
    </source>
</evidence>
<evidence type="ECO:0000256" key="6">
    <source>
        <dbReference type="ARBA" id="ARBA00022692"/>
    </source>
</evidence>
<dbReference type="InterPro" id="IPR013783">
    <property type="entry name" value="Ig-like_fold"/>
</dbReference>
<dbReference type="InterPro" id="IPR001128">
    <property type="entry name" value="Cyt_P450"/>
</dbReference>
<comment type="cofactor">
    <cofactor evidence="1 18">
        <name>heme</name>
        <dbReference type="ChEBI" id="CHEBI:30413"/>
    </cofactor>
</comment>
<comment type="similarity">
    <text evidence="3">Belongs to the type I cytokine receptor family. Type 2 subfamily.</text>
</comment>
<keyword evidence="12 18" id="KW-0408">Iron</keyword>
<evidence type="ECO:0000256" key="17">
    <source>
        <dbReference type="ARBA" id="ARBA00023180"/>
    </source>
</evidence>
<evidence type="ECO:0000313" key="22">
    <source>
        <dbReference type="Proteomes" id="UP000246464"/>
    </source>
</evidence>
<evidence type="ECO:0000256" key="18">
    <source>
        <dbReference type="PIRSR" id="PIRSR602401-1"/>
    </source>
</evidence>
<evidence type="ECO:0000256" key="4">
    <source>
        <dbReference type="ARBA" id="ARBA00010617"/>
    </source>
</evidence>
<evidence type="ECO:0000256" key="11">
    <source>
        <dbReference type="ARBA" id="ARBA00023002"/>
    </source>
</evidence>
<dbReference type="Proteomes" id="UP000246464">
    <property type="component" value="Chromosome 12"/>
</dbReference>
<keyword evidence="14 19" id="KW-0472">Membrane</keyword>
<dbReference type="PRINTS" id="PR00463">
    <property type="entry name" value="EP450I"/>
</dbReference>
<keyword evidence="11" id="KW-0560">Oxidoreductase</keyword>
<sequence>METMYNVLSLDWIDGWTFLACDLHRVSPTRMHLQFTEFAEKYGKVFSLSLFGGRIVVINGYKLVREALVEKGQDYTDRPFIPLVQDFGGNKGIVLSNGHQWKQLRRFTLHTLRNFGLGKKNLEPSILQECQYLTEALATQQGKRFDVQSLINKAVSNIICCLVFGERFEYSDKQYQCILQDFSELTYLEGSLGAQIYNTMPGLMKWLPGTHQRMFALVRNIFDYAKIKIKEHTESLDPLSPRDYIDSFLIELGENEDKDSAFDLEHLCFCTIDLFGAGTETTTTTLHWGLLYMIHYPHIQDKVHAEIDAVVGSSRQPSITDRENMPYTDAVIHEIQRLGDILPLNVARMASKDTTLNNYTIPKGTMILATLHSVLYDETFWETPHSFNPQHFLDQDGNFRKREAFLPFSAGKRVCLGEQLARMELFLFFTSLLQRFSFSPAAGEPPCLEFKLGAFRSPKPYRLCAEEREETELSKGLIRVDDLRPLTEYEFQIRTCNSSAGLMPGSTSGKTRFCSKWSPSVTGTSPGIGPSQQLHVWRMFSSRRMVIVFWKPPPPEDHSGEVQEYKIFLANDQKEEVTCPATLSQWSVHVPAEGQAVSISAVTSYGSTPPADVPLRHSGVSGPVLGELAPAANGSAVLVSWSWPGTKQWPTSGGEPLHYVVEWMRVPGTELQWQMLDEKQNSTSITGLTAGVRYNISVYAVTTGGVSAPSSGLVYSKEQKPASGPNLSALVHEAGRMLIMWDELPVDQRRGFITNYTLYVQTLEHSNTVSMRVMLSGSGPRQMWLDCPEGALALRLTASTSAGEGPQGRRITSQPAAAEAGLVIAVVFIITLFVSIIANLMCWSCVRERMKQMCISCGPGCLVENLPKPENSNAIRLLKQDRREPLFLSTDSDPLLSSITLISWEERDDVYPSIHVEVSQPGLGQPTPETPVQASDTGTMLVDRQCRGSMYSDHPPTLQSHKELNSTTIYFNVVNITKNRTYSCQCNCHPALDPCGLDISTGYLPDPPKNLSCIYKVLNNNSGDVLCTWNRGRDTFLQNSTVLWVRTVSGNHTSEPAQHTVSRDLLSMSFPVLRSVPLIHVWVQARNQLGSAVSSTINYTLSDIATPPTPALGQPKCSSRQCLIQVEQCVRTQHLEIQHKADAEQTWTSYSVQRVQMRTVQDRSISSLEPYTLYHFRARSKFGTGLWSQWSTNLSSWTQEEAPAKELDVWYAEDASDLQFLRVYWKEANISIARGKIIEYTVRVFSPDSGLDNVTNVGSDARNCSVRIRANCEVTVWARNSKGLSPPARIPARHTTAKSSQDVRVTAGDRNVTISWRTPGTAPPPASYVVEWYPEGQKMEELGWVRLGRRDDHAVITGLKPFECYEGAVYVFYEESSVSRTVFSGVSTLESAPKVGPSVQESVEGRTVTLTWTELPRSKRGGCITNYTIYLENSSGHQRRYSAAPSDTVYIIPDLSPGVFSLWMTASTAEGEGPAGLKLKFLIQQESPQSTFIACGVVFLVMSLLVCLFQNSAVKQKFKVFFHCLMFDVVPDPANSKWAKECTQEKGKMNLQLQLSNSGANEEEDDPILVDVEELPGRNSGVSASTNITSQLPPQISQSPGTQPPATQLYPLTTYIKSFSHDSDSSDHTQTSVDTTTTVDYISSHGLADMEEEDQEETEEMLCFFPSHNVFIGPTDFGGKLTLDAVKINFCSDFFQNS</sequence>
<evidence type="ECO:0000256" key="2">
    <source>
        <dbReference type="ARBA" id="ARBA00004479"/>
    </source>
</evidence>
<feature type="domain" description="Fibronectin type-III" evidence="20">
    <location>
        <begin position="623"/>
        <end position="722"/>
    </location>
</feature>
<dbReference type="InterPro" id="IPR036396">
    <property type="entry name" value="Cyt_P450_sf"/>
</dbReference>
<keyword evidence="17" id="KW-0325">Glycoprotein</keyword>
<dbReference type="PANTHER" id="PTHR24300">
    <property type="entry name" value="CYTOCHROME P450 508A4-RELATED"/>
    <property type="match status" value="1"/>
</dbReference>
<evidence type="ECO:0000256" key="7">
    <source>
        <dbReference type="ARBA" id="ARBA00022723"/>
    </source>
</evidence>
<keyword evidence="8" id="KW-0732">Signal</keyword>
<evidence type="ECO:0000256" key="8">
    <source>
        <dbReference type="ARBA" id="ARBA00022729"/>
    </source>
</evidence>
<dbReference type="Gene3D" id="2.60.40.10">
    <property type="entry name" value="Immunoglobulins"/>
    <property type="match status" value="7"/>
</dbReference>
<dbReference type="InterPro" id="IPR017972">
    <property type="entry name" value="Cyt_P450_CS"/>
</dbReference>
<dbReference type="PROSITE" id="PS50853">
    <property type="entry name" value="FN3"/>
    <property type="match status" value="1"/>
</dbReference>
<comment type="subcellular location">
    <subcellularLocation>
        <location evidence="2">Membrane</location>
        <topology evidence="2">Single-pass type I membrane protein</topology>
    </subcellularLocation>
</comment>
<proteinExistence type="inferred from homology"/>
<dbReference type="Gene3D" id="1.10.630.10">
    <property type="entry name" value="Cytochrome P450"/>
    <property type="match status" value="1"/>
</dbReference>
<organism evidence="21 22">
    <name type="scientific">Scophthalmus maximus</name>
    <name type="common">Turbot</name>
    <name type="synonym">Psetta maxima</name>
    <dbReference type="NCBI Taxonomy" id="52904"/>
    <lineage>
        <taxon>Eukaryota</taxon>
        <taxon>Metazoa</taxon>
        <taxon>Chordata</taxon>
        <taxon>Craniata</taxon>
        <taxon>Vertebrata</taxon>
        <taxon>Euteleostomi</taxon>
        <taxon>Actinopterygii</taxon>
        <taxon>Neopterygii</taxon>
        <taxon>Teleostei</taxon>
        <taxon>Neoteleostei</taxon>
        <taxon>Acanthomorphata</taxon>
        <taxon>Carangaria</taxon>
        <taxon>Pleuronectiformes</taxon>
        <taxon>Pleuronectoidei</taxon>
        <taxon>Scophthalmidae</taxon>
        <taxon>Scophthalmus</taxon>
    </lineage>
</organism>
<name>A0A2U9C421_SCOMX</name>
<evidence type="ECO:0000256" key="1">
    <source>
        <dbReference type="ARBA" id="ARBA00001971"/>
    </source>
</evidence>
<dbReference type="EMBL" id="CP026254">
    <property type="protein sequence ID" value="AWP11327.1"/>
    <property type="molecule type" value="Genomic_DNA"/>
</dbReference>
<dbReference type="GO" id="GO:0006082">
    <property type="term" value="P:organic acid metabolic process"/>
    <property type="evidence" value="ECO:0007669"/>
    <property type="project" value="TreeGrafter"/>
</dbReference>
<dbReference type="PANTHER" id="PTHR24300:SF301">
    <property type="entry name" value="CYP2J25 PROTEIN-RELATED"/>
    <property type="match status" value="1"/>
</dbReference>
<dbReference type="STRING" id="52904.ENSSMAP00000029933"/>
<evidence type="ECO:0000259" key="20">
    <source>
        <dbReference type="PROSITE" id="PS50853"/>
    </source>
</evidence>
<evidence type="ECO:0000256" key="13">
    <source>
        <dbReference type="ARBA" id="ARBA00023033"/>
    </source>
</evidence>
<reference evidence="21 22" key="1">
    <citation type="submission" date="2017-12" db="EMBL/GenBank/DDBJ databases">
        <title>Integrating genomic resources of turbot (Scophthalmus maximus) in depth evaluation of genetic and physical mapping variation across individuals.</title>
        <authorList>
            <person name="Martinez P."/>
        </authorList>
    </citation>
    <scope>NUCLEOTIDE SEQUENCE [LARGE SCALE GENOMIC DNA]</scope>
</reference>
<accession>A0A2U9C421</accession>
<keyword evidence="13" id="KW-0503">Monooxygenase</keyword>
<keyword evidence="22" id="KW-1185">Reference proteome</keyword>
<dbReference type="GO" id="GO:0006805">
    <property type="term" value="P:xenobiotic metabolic process"/>
    <property type="evidence" value="ECO:0007669"/>
    <property type="project" value="TreeGrafter"/>
</dbReference>
<feature type="transmembrane region" description="Helical" evidence="19">
    <location>
        <begin position="820"/>
        <end position="843"/>
    </location>
</feature>
<dbReference type="InterPro" id="IPR036116">
    <property type="entry name" value="FN3_sf"/>
</dbReference>
<dbReference type="InterPro" id="IPR003961">
    <property type="entry name" value="FN3_dom"/>
</dbReference>
<dbReference type="GO" id="GO:0005737">
    <property type="term" value="C:cytoplasm"/>
    <property type="evidence" value="ECO:0007669"/>
    <property type="project" value="TreeGrafter"/>
</dbReference>
<keyword evidence="6 19" id="KW-0812">Transmembrane</keyword>
<dbReference type="SMART" id="SM00060">
    <property type="entry name" value="FN3"/>
    <property type="match status" value="5"/>
</dbReference>
<dbReference type="Pfam" id="PF00041">
    <property type="entry name" value="fn3"/>
    <property type="match status" value="1"/>
</dbReference>
<gene>
    <name evidence="21" type="ORF">SMAX5B_017651</name>
</gene>
<evidence type="ECO:0000256" key="16">
    <source>
        <dbReference type="ARBA" id="ARBA00023170"/>
    </source>
</evidence>
<dbReference type="InterPro" id="IPR002401">
    <property type="entry name" value="Cyt_P450_E_grp-I"/>
</dbReference>
<dbReference type="SUPFAM" id="SSF48264">
    <property type="entry name" value="Cytochrome P450"/>
    <property type="match status" value="1"/>
</dbReference>
<dbReference type="FunFam" id="1.10.630.10:FF:000004">
    <property type="entry name" value="cytochrome P450 2D15 isoform X1"/>
    <property type="match status" value="1"/>
</dbReference>
<dbReference type="GO" id="GO:0020037">
    <property type="term" value="F:heme binding"/>
    <property type="evidence" value="ECO:0007669"/>
    <property type="project" value="InterPro"/>
</dbReference>
<dbReference type="PROSITE" id="PS01353">
    <property type="entry name" value="HEMATOPO_REC_L_F2"/>
    <property type="match status" value="1"/>
</dbReference>
<keyword evidence="9" id="KW-0677">Repeat</keyword>
<dbReference type="CDD" id="cd11026">
    <property type="entry name" value="CYP2"/>
    <property type="match status" value="1"/>
</dbReference>
<dbReference type="GO" id="GO:0016712">
    <property type="term" value="F:oxidoreductase activity, acting on paired donors, with incorporation or reduction of molecular oxygen, reduced flavin or flavoprotein as one donor, and incorporation of one atom of oxygen"/>
    <property type="evidence" value="ECO:0007669"/>
    <property type="project" value="TreeGrafter"/>
</dbReference>
<dbReference type="SUPFAM" id="SSF49265">
    <property type="entry name" value="Fibronectin type III"/>
    <property type="match status" value="5"/>
</dbReference>
<dbReference type="PRINTS" id="PR00385">
    <property type="entry name" value="P450"/>
</dbReference>
<dbReference type="PROSITE" id="PS00086">
    <property type="entry name" value="CYTOCHROME_P450"/>
    <property type="match status" value="1"/>
</dbReference>
<keyword evidence="10 19" id="KW-1133">Transmembrane helix</keyword>
<evidence type="ECO:0000256" key="19">
    <source>
        <dbReference type="SAM" id="Phobius"/>
    </source>
</evidence>
<dbReference type="GO" id="GO:0004896">
    <property type="term" value="F:cytokine receptor activity"/>
    <property type="evidence" value="ECO:0007669"/>
    <property type="project" value="InterPro"/>
</dbReference>
<evidence type="ECO:0000256" key="9">
    <source>
        <dbReference type="ARBA" id="ARBA00022737"/>
    </source>
</evidence>
<keyword evidence="15" id="KW-1015">Disulfide bond</keyword>
<dbReference type="GO" id="GO:0005506">
    <property type="term" value="F:iron ion binding"/>
    <property type="evidence" value="ECO:0007669"/>
    <property type="project" value="InterPro"/>
</dbReference>
<feature type="binding site" description="axial binding residue" evidence="18">
    <location>
        <position position="415"/>
    </location>
    <ligand>
        <name>heme</name>
        <dbReference type="ChEBI" id="CHEBI:30413"/>
    </ligand>
    <ligandPart>
        <name>Fe</name>
        <dbReference type="ChEBI" id="CHEBI:18248"/>
    </ligandPart>
</feature>
<comment type="similarity">
    <text evidence="4">Belongs to the cytochrome P450 family.</text>
</comment>
<dbReference type="CDD" id="cd00063">
    <property type="entry name" value="FN3"/>
    <property type="match status" value="4"/>
</dbReference>
<keyword evidence="16 21" id="KW-0675">Receptor</keyword>
<keyword evidence="7 18" id="KW-0479">Metal-binding</keyword>
<protein>
    <submittedName>
        <fullName evidence="21">Putative interleukin-12 receptor subunit beta-2-like</fullName>
    </submittedName>
</protein>
<evidence type="ECO:0000256" key="15">
    <source>
        <dbReference type="ARBA" id="ARBA00023157"/>
    </source>
</evidence>
<dbReference type="GO" id="GO:0016020">
    <property type="term" value="C:membrane"/>
    <property type="evidence" value="ECO:0007669"/>
    <property type="project" value="UniProtKB-SubCell"/>
</dbReference>
<dbReference type="Pfam" id="PF00067">
    <property type="entry name" value="p450"/>
    <property type="match status" value="1"/>
</dbReference>
<evidence type="ECO:0000256" key="5">
    <source>
        <dbReference type="ARBA" id="ARBA00022617"/>
    </source>
</evidence>
<evidence type="ECO:0000256" key="3">
    <source>
        <dbReference type="ARBA" id="ARBA00008921"/>
    </source>
</evidence>
<dbReference type="InterPro" id="IPR050182">
    <property type="entry name" value="Cytochrome_P450_fam2"/>
</dbReference>
<keyword evidence="5 18" id="KW-0349">Heme</keyword>